<accession>A0A075GF30</accession>
<dbReference type="EMBL" id="KF900656">
    <property type="protein sequence ID" value="AIF02656.1"/>
    <property type="molecule type" value="Genomic_DNA"/>
</dbReference>
<name>A0A075GF30_9EURY</name>
<reference evidence="1" key="1">
    <citation type="journal article" date="2014" name="Genome Biol. Evol.">
        <title>Pangenome evidence for extensive interdomain horizontal transfer affecting lineage core and shell genes in uncultured planktonic thaumarchaeota and euryarchaeota.</title>
        <authorList>
            <person name="Deschamps P."/>
            <person name="Zivanovic Y."/>
            <person name="Moreira D."/>
            <person name="Rodriguez-Valera F."/>
            <person name="Lopez-Garcia P."/>
        </authorList>
    </citation>
    <scope>NUCLEOTIDE SEQUENCE</scope>
</reference>
<protein>
    <submittedName>
        <fullName evidence="1">Uncharacterized protein</fullName>
    </submittedName>
</protein>
<dbReference type="AlphaFoldDB" id="A0A075GF30"/>
<proteinExistence type="predicted"/>
<sequence length="172" mass="19599">MPSAPLKKRSRLRRILAFIPWAVRGGYKVAKKLPKDKRQELIAVAKDPDAWGEAIAKGWDVAKVEAIEAKDAFTTLSKIALGRKTNRSERKQATAQLGMLGLVVLPLRVFLIPGSEILLGVAAFVIPWRLVPDKWIPFQSLRDNPDEEIQKQKKKRLKLFRKDRQRIVDKLD</sequence>
<evidence type="ECO:0000313" key="1">
    <source>
        <dbReference type="EMBL" id="AIF02656.1"/>
    </source>
</evidence>
<organism evidence="1">
    <name type="scientific">uncultured marine group II/III euryarchaeote KM3_158_C07</name>
    <dbReference type="NCBI Taxonomy" id="1457906"/>
    <lineage>
        <taxon>Archaea</taxon>
        <taxon>Methanobacteriati</taxon>
        <taxon>Methanobacteriota</taxon>
        <taxon>environmental samples</taxon>
    </lineage>
</organism>